<accession>A0A0A9F0E7</accession>
<protein>
    <submittedName>
        <fullName evidence="1">Uncharacterized protein</fullName>
    </submittedName>
</protein>
<dbReference type="EMBL" id="GBRH01193222">
    <property type="protein sequence ID" value="JAE04674.1"/>
    <property type="molecule type" value="Transcribed_RNA"/>
</dbReference>
<evidence type="ECO:0000313" key="1">
    <source>
        <dbReference type="EMBL" id="JAE04674.1"/>
    </source>
</evidence>
<reference evidence="1" key="2">
    <citation type="journal article" date="2015" name="Data Brief">
        <title>Shoot transcriptome of the giant reed, Arundo donax.</title>
        <authorList>
            <person name="Barrero R.A."/>
            <person name="Guerrero F.D."/>
            <person name="Moolhuijzen P."/>
            <person name="Goolsby J.A."/>
            <person name="Tidwell J."/>
            <person name="Bellgard S.E."/>
            <person name="Bellgard M.I."/>
        </authorList>
    </citation>
    <scope>NUCLEOTIDE SEQUENCE</scope>
    <source>
        <tissue evidence="1">Shoot tissue taken approximately 20 cm above the soil surface</tissue>
    </source>
</reference>
<dbReference type="AlphaFoldDB" id="A0A0A9F0E7"/>
<name>A0A0A9F0E7_ARUDO</name>
<reference evidence="1" key="1">
    <citation type="submission" date="2014-09" db="EMBL/GenBank/DDBJ databases">
        <authorList>
            <person name="Magalhaes I.L.F."/>
            <person name="Oliveira U."/>
            <person name="Santos F.R."/>
            <person name="Vidigal T.H.D.A."/>
            <person name="Brescovit A.D."/>
            <person name="Santos A.J."/>
        </authorList>
    </citation>
    <scope>NUCLEOTIDE SEQUENCE</scope>
    <source>
        <tissue evidence="1">Shoot tissue taken approximately 20 cm above the soil surface</tissue>
    </source>
</reference>
<proteinExistence type="predicted"/>
<organism evidence="1">
    <name type="scientific">Arundo donax</name>
    <name type="common">Giant reed</name>
    <name type="synonym">Donax arundinaceus</name>
    <dbReference type="NCBI Taxonomy" id="35708"/>
    <lineage>
        <taxon>Eukaryota</taxon>
        <taxon>Viridiplantae</taxon>
        <taxon>Streptophyta</taxon>
        <taxon>Embryophyta</taxon>
        <taxon>Tracheophyta</taxon>
        <taxon>Spermatophyta</taxon>
        <taxon>Magnoliopsida</taxon>
        <taxon>Liliopsida</taxon>
        <taxon>Poales</taxon>
        <taxon>Poaceae</taxon>
        <taxon>PACMAD clade</taxon>
        <taxon>Arundinoideae</taxon>
        <taxon>Arundineae</taxon>
        <taxon>Arundo</taxon>
    </lineage>
</organism>
<sequence>MGMGSSFDVVLTWNRPFWRLLNTLLCNAALFIPDVPSSRNENSVSFPADLFSGKVRRKIVPFKPTRERIDSLNSALISSAMNNSGAVISAFLVTNKFSSGVPAATFGGCPLVASSSRPVMVLSL</sequence>